<comment type="caution">
    <text evidence="1">The sequence shown here is derived from an EMBL/GenBank/DDBJ whole genome shotgun (WGS) entry which is preliminary data.</text>
</comment>
<accession>A0AAN8FIK3</accession>
<evidence type="ECO:0000313" key="1">
    <source>
        <dbReference type="EMBL" id="KAK5974832.1"/>
    </source>
</evidence>
<protein>
    <submittedName>
        <fullName evidence="1">Uncharacterized protein</fullName>
    </submittedName>
</protein>
<reference evidence="1 2" key="1">
    <citation type="submission" date="2019-10" db="EMBL/GenBank/DDBJ databases">
        <title>Assembly and Annotation for the nematode Trichostrongylus colubriformis.</title>
        <authorList>
            <person name="Martin J."/>
        </authorList>
    </citation>
    <scope>NUCLEOTIDE SEQUENCE [LARGE SCALE GENOMIC DNA]</scope>
    <source>
        <strain evidence="1">G859</strain>
        <tissue evidence="1">Whole worm</tissue>
    </source>
</reference>
<gene>
    <name evidence="1" type="ORF">GCK32_014729</name>
</gene>
<keyword evidence="2" id="KW-1185">Reference proteome</keyword>
<sequence>RKFPHHHEALVRRKPPVLNCQLIQPEVVPVEKLLQVRQLKQVGRRTQLSRHYIRPGVLANRLHLEKEEWE</sequence>
<dbReference type="AlphaFoldDB" id="A0AAN8FIK3"/>
<name>A0AAN8FIK3_TRICO</name>
<dbReference type="Proteomes" id="UP001331761">
    <property type="component" value="Unassembled WGS sequence"/>
</dbReference>
<evidence type="ECO:0000313" key="2">
    <source>
        <dbReference type="Proteomes" id="UP001331761"/>
    </source>
</evidence>
<dbReference type="EMBL" id="WIXE01013749">
    <property type="protein sequence ID" value="KAK5974832.1"/>
    <property type="molecule type" value="Genomic_DNA"/>
</dbReference>
<organism evidence="1 2">
    <name type="scientific">Trichostrongylus colubriformis</name>
    <name type="common">Black scour worm</name>
    <dbReference type="NCBI Taxonomy" id="6319"/>
    <lineage>
        <taxon>Eukaryota</taxon>
        <taxon>Metazoa</taxon>
        <taxon>Ecdysozoa</taxon>
        <taxon>Nematoda</taxon>
        <taxon>Chromadorea</taxon>
        <taxon>Rhabditida</taxon>
        <taxon>Rhabditina</taxon>
        <taxon>Rhabditomorpha</taxon>
        <taxon>Strongyloidea</taxon>
        <taxon>Trichostrongylidae</taxon>
        <taxon>Trichostrongylus</taxon>
    </lineage>
</organism>
<proteinExistence type="predicted"/>
<feature type="non-terminal residue" evidence="1">
    <location>
        <position position="1"/>
    </location>
</feature>